<accession>A0ABT1CPN1</accession>
<sequence length="221" mass="24154">MLTSNEFYTDAQRQLQARHDSVKLADVVVQAIVRDEIEPPHVPFIESRDFFFLSTVSAEGEPTVSYKGGAPGLVRVLDSRTLVFPNYDGNGMFKSMGNISEAGKVGLLFIDMETPNRVRVQGTATLSADDPELAGYPGANMLVRVDVTACFLNCARYIHTHTRIAPSPYVPDAKGEQPFPSWKRIDLVQDALPARDVGRAAAEGGIISFDGYVEKLMDGTS</sequence>
<keyword evidence="3" id="KW-1185">Reference proteome</keyword>
<reference evidence="2 3" key="1">
    <citation type="submission" date="2020-01" db="EMBL/GenBank/DDBJ databases">
        <title>Genomes of bacteria type strains.</title>
        <authorList>
            <person name="Chen J."/>
            <person name="Zhu S."/>
            <person name="Yang J."/>
        </authorList>
    </citation>
    <scope>NUCLEOTIDE SEQUENCE [LARGE SCALE GENOMIC DNA]</scope>
    <source>
        <strain evidence="2 3">DSM 16655</strain>
    </source>
</reference>
<dbReference type="Gene3D" id="2.30.110.10">
    <property type="entry name" value="Electron Transport, Fmn-binding Protein, Chain A"/>
    <property type="match status" value="1"/>
</dbReference>
<dbReference type="InterPro" id="IPR011576">
    <property type="entry name" value="Pyridox_Oxase_N"/>
</dbReference>
<gene>
    <name evidence="2" type="ORF">GTW23_06745</name>
</gene>
<dbReference type="PANTHER" id="PTHR42815:SF2">
    <property type="entry name" value="FAD-BINDING, PUTATIVE (AFU_ORTHOLOGUE AFUA_6G07600)-RELATED"/>
    <property type="match status" value="1"/>
</dbReference>
<dbReference type="InterPro" id="IPR012349">
    <property type="entry name" value="Split_barrel_FMN-bd"/>
</dbReference>
<dbReference type="Proteomes" id="UP001320715">
    <property type="component" value="Unassembled WGS sequence"/>
</dbReference>
<evidence type="ECO:0000313" key="3">
    <source>
        <dbReference type="Proteomes" id="UP001320715"/>
    </source>
</evidence>
<dbReference type="EMBL" id="JAAAML010000001">
    <property type="protein sequence ID" value="MCO6407873.1"/>
    <property type="molecule type" value="Genomic_DNA"/>
</dbReference>
<feature type="domain" description="Pyridoxamine 5'-phosphate oxidase N-terminal" evidence="1">
    <location>
        <begin position="41"/>
        <end position="136"/>
    </location>
</feature>
<dbReference type="PANTHER" id="PTHR42815">
    <property type="entry name" value="FAD-BINDING, PUTATIVE (AFU_ORTHOLOGUE AFUA_6G07600)-RELATED"/>
    <property type="match status" value="1"/>
</dbReference>
<proteinExistence type="predicted"/>
<dbReference type="Pfam" id="PF01243">
    <property type="entry name" value="PNPOx_N"/>
    <property type="match status" value="1"/>
</dbReference>
<organism evidence="2 3">
    <name type="scientific">Hoeflea alexandrii</name>
    <dbReference type="NCBI Taxonomy" id="288436"/>
    <lineage>
        <taxon>Bacteria</taxon>
        <taxon>Pseudomonadati</taxon>
        <taxon>Pseudomonadota</taxon>
        <taxon>Alphaproteobacteria</taxon>
        <taxon>Hyphomicrobiales</taxon>
        <taxon>Rhizobiaceae</taxon>
        <taxon>Hoeflea</taxon>
    </lineage>
</organism>
<protein>
    <submittedName>
        <fullName evidence="2">Pyridoxamine 5'-phosphate oxidase family protein</fullName>
    </submittedName>
</protein>
<dbReference type="RefSeq" id="WP_252915166.1">
    <property type="nucleotide sequence ID" value="NZ_JAAAML010000001.1"/>
</dbReference>
<evidence type="ECO:0000313" key="2">
    <source>
        <dbReference type="EMBL" id="MCO6407873.1"/>
    </source>
</evidence>
<evidence type="ECO:0000259" key="1">
    <source>
        <dbReference type="Pfam" id="PF01243"/>
    </source>
</evidence>
<name>A0ABT1CPN1_9HYPH</name>
<comment type="caution">
    <text evidence="2">The sequence shown here is derived from an EMBL/GenBank/DDBJ whole genome shotgun (WGS) entry which is preliminary data.</text>
</comment>
<dbReference type="SUPFAM" id="SSF50475">
    <property type="entry name" value="FMN-binding split barrel"/>
    <property type="match status" value="1"/>
</dbReference>